<evidence type="ECO:0000313" key="6">
    <source>
        <dbReference type="EMBL" id="MBB4247046.1"/>
    </source>
</evidence>
<reference evidence="6 7" key="1">
    <citation type="submission" date="2020-08" db="EMBL/GenBank/DDBJ databases">
        <title>Genome sequencing of Purple Non-Sulfur Bacteria from various extreme environments.</title>
        <authorList>
            <person name="Mayer M."/>
        </authorList>
    </citation>
    <scope>NUCLEOTIDE SEQUENCE [LARGE SCALE GENOMIC DNA]</scope>
    <source>
        <strain evidence="6 7">2761</strain>
    </source>
</reference>
<dbReference type="GO" id="GO:0019867">
    <property type="term" value="C:outer membrane"/>
    <property type="evidence" value="ECO:0007669"/>
    <property type="project" value="InterPro"/>
</dbReference>
<evidence type="ECO:0000256" key="2">
    <source>
        <dbReference type="ARBA" id="ARBA00023136"/>
    </source>
</evidence>
<evidence type="ECO:0000313" key="7">
    <source>
        <dbReference type="Proteomes" id="UP000587070"/>
    </source>
</evidence>
<organism evidence="6 7">
    <name type="scientific">Rhodocyclus tenuis</name>
    <name type="common">Rhodospirillum tenue</name>
    <dbReference type="NCBI Taxonomy" id="1066"/>
    <lineage>
        <taxon>Bacteria</taxon>
        <taxon>Pseudomonadati</taxon>
        <taxon>Pseudomonadota</taxon>
        <taxon>Betaproteobacteria</taxon>
        <taxon>Rhodocyclales</taxon>
        <taxon>Rhodocyclaceae</taxon>
        <taxon>Rhodocyclus</taxon>
    </lineage>
</organism>
<feature type="domain" description="Glycine zipper 2TM" evidence="5">
    <location>
        <begin position="157"/>
        <end position="197"/>
    </location>
</feature>
<keyword evidence="4" id="KW-0812">Transmembrane</keyword>
<dbReference type="RefSeq" id="WP_153115560.1">
    <property type="nucleotide sequence ID" value="NZ_JACIGE010000004.1"/>
</dbReference>
<dbReference type="PANTHER" id="PTHR35603">
    <property type="match status" value="1"/>
</dbReference>
<feature type="region of interest" description="Disordered" evidence="3">
    <location>
        <begin position="67"/>
        <end position="112"/>
    </location>
</feature>
<dbReference type="OrthoDB" id="5298735at2"/>
<keyword evidence="2 4" id="KW-0472">Membrane</keyword>
<gene>
    <name evidence="6" type="ORF">GGD90_001412</name>
</gene>
<evidence type="ECO:0000256" key="1">
    <source>
        <dbReference type="ARBA" id="ARBA00004370"/>
    </source>
</evidence>
<dbReference type="PANTHER" id="PTHR35603:SF2">
    <property type="entry name" value="OUTER MEMBRANE LIPOPROTEIN"/>
    <property type="match status" value="1"/>
</dbReference>
<dbReference type="Proteomes" id="UP000587070">
    <property type="component" value="Unassembled WGS sequence"/>
</dbReference>
<feature type="transmembrane region" description="Helical" evidence="4">
    <location>
        <begin position="20"/>
        <end position="42"/>
    </location>
</feature>
<evidence type="ECO:0000256" key="3">
    <source>
        <dbReference type="SAM" id="MobiDB-lite"/>
    </source>
</evidence>
<accession>A0A840G541</accession>
<dbReference type="InterPro" id="IPR051407">
    <property type="entry name" value="Bact_OM_lipoprot/Surf_antigen"/>
</dbReference>
<evidence type="ECO:0000256" key="4">
    <source>
        <dbReference type="SAM" id="Phobius"/>
    </source>
</evidence>
<sequence length="245" mass="24426">MNTPSKAPAVAAAHSTHPLVLGAAIAVIAASLTGIAHFAGWLPSAQPAAAVASAAAENAPLTSAAPASAVTPNLTTQPTAANPASPASAPRHRVSQAQADISTPAHARTQQTARNNAGEVIDATPAAGYPPAPPICLDCGTVESVREIGQEAQGSGLGAVTGGVLGGVIGHQIGNGRGRDVATVVGALGGAFAGNATEKNLRSTRQYQIIVRLEDGSARVLTQNQAPSWQIGDHVRVTNGQISAY</sequence>
<dbReference type="AlphaFoldDB" id="A0A840G541"/>
<protein>
    <submittedName>
        <fullName evidence="6">Outer membrane lipoprotein SlyB</fullName>
    </submittedName>
</protein>
<name>A0A840G541_RHOTE</name>
<dbReference type="Pfam" id="PF05433">
    <property type="entry name" value="Rick_17kDa_Anti"/>
    <property type="match status" value="1"/>
</dbReference>
<evidence type="ECO:0000259" key="5">
    <source>
        <dbReference type="Pfam" id="PF05433"/>
    </source>
</evidence>
<comment type="subcellular location">
    <subcellularLocation>
        <location evidence="1">Membrane</location>
    </subcellularLocation>
</comment>
<keyword evidence="7" id="KW-1185">Reference proteome</keyword>
<keyword evidence="6" id="KW-0449">Lipoprotein</keyword>
<proteinExistence type="predicted"/>
<dbReference type="InterPro" id="IPR008816">
    <property type="entry name" value="Gly_zipper_2TM_dom"/>
</dbReference>
<dbReference type="EMBL" id="JACIGE010000004">
    <property type="protein sequence ID" value="MBB4247046.1"/>
    <property type="molecule type" value="Genomic_DNA"/>
</dbReference>
<feature type="compositionally biased region" description="Low complexity" evidence="3">
    <location>
        <begin position="78"/>
        <end position="89"/>
    </location>
</feature>
<keyword evidence="4" id="KW-1133">Transmembrane helix</keyword>
<comment type="caution">
    <text evidence="6">The sequence shown here is derived from an EMBL/GenBank/DDBJ whole genome shotgun (WGS) entry which is preliminary data.</text>
</comment>